<dbReference type="Proteomes" id="UP000822476">
    <property type="component" value="Unassembled WGS sequence"/>
</dbReference>
<organism evidence="1 2">
    <name type="scientific">Paragonimus skrjabini miyazakii</name>
    <dbReference type="NCBI Taxonomy" id="59628"/>
    <lineage>
        <taxon>Eukaryota</taxon>
        <taxon>Metazoa</taxon>
        <taxon>Spiralia</taxon>
        <taxon>Lophotrochozoa</taxon>
        <taxon>Platyhelminthes</taxon>
        <taxon>Trematoda</taxon>
        <taxon>Digenea</taxon>
        <taxon>Plagiorchiida</taxon>
        <taxon>Troglotremata</taxon>
        <taxon>Troglotrematidae</taxon>
        <taxon>Paragonimus</taxon>
    </lineage>
</organism>
<dbReference type="OrthoDB" id="6237429at2759"/>
<proteinExistence type="predicted"/>
<sequence>MTVISSHAEANDVFGEDFDELNAQLDALLCCMDVLEAQGDRICDSARQLVSECQEVRATIRMTSPSTSNSG</sequence>
<comment type="caution">
    <text evidence="1">The sequence shown here is derived from an EMBL/GenBank/DDBJ whole genome shotgun (WGS) entry which is preliminary data.</text>
</comment>
<keyword evidence="2" id="KW-1185">Reference proteome</keyword>
<accession>A0A8S9YNF5</accession>
<dbReference type="AlphaFoldDB" id="A0A8S9YNF5"/>
<dbReference type="EMBL" id="JTDE01003129">
    <property type="protein sequence ID" value="KAF7256429.1"/>
    <property type="molecule type" value="Genomic_DNA"/>
</dbReference>
<name>A0A8S9YNF5_9TREM</name>
<evidence type="ECO:0000313" key="2">
    <source>
        <dbReference type="Proteomes" id="UP000822476"/>
    </source>
</evidence>
<reference evidence="1" key="1">
    <citation type="submission" date="2019-07" db="EMBL/GenBank/DDBJ databases">
        <title>Annotation for the trematode Paragonimus miyazaki's.</title>
        <authorList>
            <person name="Choi Y.-J."/>
        </authorList>
    </citation>
    <scope>NUCLEOTIDE SEQUENCE</scope>
    <source>
        <strain evidence="1">Japan</strain>
    </source>
</reference>
<protein>
    <submittedName>
        <fullName evidence="1">Uncharacterized protein</fullName>
    </submittedName>
</protein>
<gene>
    <name evidence="1" type="ORF">EG68_06769</name>
</gene>
<evidence type="ECO:0000313" key="1">
    <source>
        <dbReference type="EMBL" id="KAF7256429.1"/>
    </source>
</evidence>
<dbReference type="Pfam" id="PF03670">
    <property type="entry name" value="UPF0184"/>
    <property type="match status" value="1"/>
</dbReference>